<dbReference type="Pfam" id="PF09754">
    <property type="entry name" value="PAC2"/>
    <property type="match status" value="1"/>
</dbReference>
<dbReference type="Gene3D" id="3.40.50.10900">
    <property type="entry name" value="PAC-like subunit"/>
    <property type="match status" value="1"/>
</dbReference>
<evidence type="ECO:0000313" key="6">
    <source>
        <dbReference type="Proteomes" id="UP000002037"/>
    </source>
</evidence>
<evidence type="ECO:0000256" key="1">
    <source>
        <dbReference type="ARBA" id="ARBA00019186"/>
    </source>
</evidence>
<comment type="subunit">
    <text evidence="4">Component of the 20S proteasome chaperone.</text>
</comment>
<dbReference type="KEGG" id="ctp:CTRG_01735"/>
<dbReference type="GO" id="GO:0005634">
    <property type="term" value="C:nucleus"/>
    <property type="evidence" value="ECO:0007669"/>
    <property type="project" value="TreeGrafter"/>
</dbReference>
<dbReference type="RefSeq" id="XP_002547428.1">
    <property type="nucleotide sequence ID" value="XM_002547382.1"/>
</dbReference>
<gene>
    <name evidence="5" type="ORF">CTRG_01735</name>
</gene>
<reference evidence="5 6" key="1">
    <citation type="journal article" date="2009" name="Nature">
        <title>Evolution of pathogenicity and sexual reproduction in eight Candida genomes.</title>
        <authorList>
            <person name="Butler G."/>
            <person name="Rasmussen M.D."/>
            <person name="Lin M.F."/>
            <person name="Santos M.A."/>
            <person name="Sakthikumar S."/>
            <person name="Munro C.A."/>
            <person name="Rheinbay E."/>
            <person name="Grabherr M."/>
            <person name="Forche A."/>
            <person name="Reedy J.L."/>
            <person name="Agrafioti I."/>
            <person name="Arnaud M.B."/>
            <person name="Bates S."/>
            <person name="Brown A.J."/>
            <person name="Brunke S."/>
            <person name="Costanzo M.C."/>
            <person name="Fitzpatrick D.A."/>
            <person name="de Groot P.W."/>
            <person name="Harris D."/>
            <person name="Hoyer L.L."/>
            <person name="Hube B."/>
            <person name="Klis F.M."/>
            <person name="Kodira C."/>
            <person name="Lennard N."/>
            <person name="Logue M.E."/>
            <person name="Martin R."/>
            <person name="Neiman A.M."/>
            <person name="Nikolaou E."/>
            <person name="Quail M.A."/>
            <person name="Quinn J."/>
            <person name="Santos M.C."/>
            <person name="Schmitzberger F.F."/>
            <person name="Sherlock G."/>
            <person name="Shah P."/>
            <person name="Silverstein K.A."/>
            <person name="Skrzypek M.S."/>
            <person name="Soll D."/>
            <person name="Staggs R."/>
            <person name="Stansfield I."/>
            <person name="Stumpf M.P."/>
            <person name="Sudbery P.E."/>
            <person name="Srikantha T."/>
            <person name="Zeng Q."/>
            <person name="Berman J."/>
            <person name="Berriman M."/>
            <person name="Heitman J."/>
            <person name="Gow N.A."/>
            <person name="Lorenz M.C."/>
            <person name="Birren B.W."/>
            <person name="Kellis M."/>
            <person name="Cuomo C.A."/>
        </authorList>
    </citation>
    <scope>NUCLEOTIDE SEQUENCE [LARGE SCALE GENOMIC DNA]</scope>
    <source>
        <strain evidence="6">ATCC MYA-3404 / T1</strain>
    </source>
</reference>
<protein>
    <recommendedName>
        <fullName evidence="1 4">Proteasome assembly chaperone 2</fullName>
    </recommendedName>
</protein>
<evidence type="ECO:0000256" key="4">
    <source>
        <dbReference type="PIRNR" id="PIRNR010044"/>
    </source>
</evidence>
<dbReference type="PIRSF" id="PIRSF010044">
    <property type="entry name" value="UCP010044"/>
    <property type="match status" value="1"/>
</dbReference>
<comment type="function">
    <text evidence="4">Involved in 20S proteasome assembly.</text>
</comment>
<dbReference type="InterPro" id="IPR019151">
    <property type="entry name" value="Proteasome_assmbl_chaperone_2"/>
</dbReference>
<dbReference type="GO" id="GO:0043248">
    <property type="term" value="P:proteasome assembly"/>
    <property type="evidence" value="ECO:0007669"/>
    <property type="project" value="TreeGrafter"/>
</dbReference>
<evidence type="ECO:0000313" key="5">
    <source>
        <dbReference type="EMBL" id="EER34873.1"/>
    </source>
</evidence>
<dbReference type="Proteomes" id="UP000002037">
    <property type="component" value="Unassembled WGS sequence"/>
</dbReference>
<evidence type="ECO:0000256" key="3">
    <source>
        <dbReference type="ARBA" id="ARBA00025745"/>
    </source>
</evidence>
<name>C5M7A3_CANTT</name>
<dbReference type="PANTHER" id="PTHR12970">
    <property type="entry name" value="PROTEASOME ASSEMBLY CHAPERONE 2"/>
    <property type="match status" value="1"/>
</dbReference>
<dbReference type="InterPro" id="IPR016562">
    <property type="entry name" value="Proteasome_assmbl_chp_2_euk"/>
</dbReference>
<dbReference type="GO" id="GO:0005829">
    <property type="term" value="C:cytosol"/>
    <property type="evidence" value="ECO:0007669"/>
    <property type="project" value="TreeGrafter"/>
</dbReference>
<keyword evidence="2 4" id="KW-0143">Chaperone</keyword>
<dbReference type="STRING" id="294747.C5M7A3"/>
<proteinExistence type="inferred from homology"/>
<sequence length="260" mass="29513">MTSFIPDSNISIPNITGSTLIIPSISIGNIPQLSIDLLIHTLNFIKIGTLDDVYLYPFASPIDYCKTSKKGISHSIEIFYNEELNLTLIQQRSPILPSYITSYVSEIIIPFIKFFTFKKIVILDSSDAGLFEHVNAGDIEIYNSESLLSKSLESLKLNNEKLLDEQIDQHSNYVKYLLQELNLPRNESSKNNELNDIDVNVLVSFVYEGDNFYDGEKLAFKLSDFLNINKKIDHWVRPVSWFGAYGDKPIPNAMEEGLFG</sequence>
<accession>C5M7A3</accession>
<dbReference type="PANTHER" id="PTHR12970:SF1">
    <property type="entry name" value="PROTEASOME ASSEMBLY CHAPERONE 2"/>
    <property type="match status" value="1"/>
</dbReference>
<dbReference type="EMBL" id="GG692396">
    <property type="protein sequence ID" value="EER34873.1"/>
    <property type="molecule type" value="Genomic_DNA"/>
</dbReference>
<evidence type="ECO:0000256" key="2">
    <source>
        <dbReference type="ARBA" id="ARBA00023186"/>
    </source>
</evidence>
<dbReference type="HOGENOM" id="CLU_062640_2_1_1"/>
<dbReference type="VEuPathDB" id="FungiDB:CTRG_01735"/>
<dbReference type="eggNOG" id="KOG3112">
    <property type="taxonomic scope" value="Eukaryota"/>
</dbReference>
<dbReference type="OrthoDB" id="10260712at2759"/>
<dbReference type="GeneID" id="8300398"/>
<keyword evidence="6" id="KW-1185">Reference proteome</keyword>
<dbReference type="InterPro" id="IPR038389">
    <property type="entry name" value="PSMG2_sf"/>
</dbReference>
<organism evidence="5 6">
    <name type="scientific">Candida tropicalis (strain ATCC MYA-3404 / T1)</name>
    <name type="common">Yeast</name>
    <dbReference type="NCBI Taxonomy" id="294747"/>
    <lineage>
        <taxon>Eukaryota</taxon>
        <taxon>Fungi</taxon>
        <taxon>Dikarya</taxon>
        <taxon>Ascomycota</taxon>
        <taxon>Saccharomycotina</taxon>
        <taxon>Pichiomycetes</taxon>
        <taxon>Debaryomycetaceae</taxon>
        <taxon>Candida/Lodderomyces clade</taxon>
        <taxon>Candida</taxon>
    </lineage>
</organism>
<dbReference type="AlphaFoldDB" id="C5M7A3"/>
<comment type="similarity">
    <text evidence="3 4">Belongs to the PSMG2 family.</text>
</comment>